<accession>B1FGF5</accession>
<reference evidence="1 2" key="1">
    <citation type="submission" date="2008-03" db="EMBL/GenBank/DDBJ databases">
        <title>Sequencing of the draft genome and assembly of Burkholderia ambifaria IOP40-10.</title>
        <authorList>
            <consortium name="US DOE Joint Genome Institute (JGI-PGF)"/>
            <person name="Copeland A."/>
            <person name="Lucas S."/>
            <person name="Lapidus A."/>
            <person name="Glavina del Rio T."/>
            <person name="Dalin E."/>
            <person name="Tice H."/>
            <person name="Bruce D."/>
            <person name="Goodwin L."/>
            <person name="Pitluck S."/>
            <person name="Larimer F."/>
            <person name="Land M.L."/>
            <person name="Hauser L."/>
            <person name="Tiedje J."/>
            <person name="Richardson P."/>
        </authorList>
    </citation>
    <scope>NUCLEOTIDE SEQUENCE [LARGE SCALE GENOMIC DNA]</scope>
    <source>
        <strain evidence="1 2">IOP40-10</strain>
    </source>
</reference>
<proteinExistence type="predicted"/>
<sequence>MKPNLAALSDFGNATETPGGCTFRGHRADRPPALAWLRKQPAFDLPVAGGFDELPVALTADAWSRTWRSDVVATADARVIESRHGLRLLTQPADATHARVTIPDGRRGDAVLPGVLGDVAARYDDATSDWVALQLEYAK</sequence>
<evidence type="ECO:0000313" key="2">
    <source>
        <dbReference type="Proteomes" id="UP000005463"/>
    </source>
</evidence>
<name>B1FGF5_9BURK</name>
<evidence type="ECO:0000313" key="1">
    <source>
        <dbReference type="EMBL" id="EDT03347.1"/>
    </source>
</evidence>
<dbReference type="Proteomes" id="UP000005463">
    <property type="component" value="Unassembled WGS sequence"/>
</dbReference>
<protein>
    <submittedName>
        <fullName evidence="1">Uncharacterized protein</fullName>
    </submittedName>
</protein>
<organism evidence="1 2">
    <name type="scientific">Burkholderia ambifaria IOP40-10</name>
    <dbReference type="NCBI Taxonomy" id="396596"/>
    <lineage>
        <taxon>Bacteria</taxon>
        <taxon>Pseudomonadati</taxon>
        <taxon>Pseudomonadota</taxon>
        <taxon>Betaproteobacteria</taxon>
        <taxon>Burkholderiales</taxon>
        <taxon>Burkholderiaceae</taxon>
        <taxon>Burkholderia</taxon>
        <taxon>Burkholderia cepacia complex</taxon>
    </lineage>
</organism>
<dbReference type="AlphaFoldDB" id="B1FGF5"/>
<dbReference type="PATRIC" id="fig|396596.7.peg.4549"/>
<dbReference type="EMBL" id="ABLC01000073">
    <property type="protein sequence ID" value="EDT03347.1"/>
    <property type="molecule type" value="Genomic_DNA"/>
</dbReference>
<gene>
    <name evidence="1" type="ORF">BamIOP4010DRAFT_3115</name>
</gene>
<comment type="caution">
    <text evidence="1">The sequence shown here is derived from an EMBL/GenBank/DDBJ whole genome shotgun (WGS) entry which is preliminary data.</text>
</comment>